<keyword evidence="3" id="KW-1185">Reference proteome</keyword>
<protein>
    <recommendedName>
        <fullName evidence="4">DUF834 domain-containing protein</fullName>
    </recommendedName>
</protein>
<sequence>MAAGYYGLLIDDIEIDSFETGDAVKDGVGAVDDGGGAGVVEAETARGRRRAGGGGGDADASTAGDGGSGGAGGVGTAGGCRRMPQGRGSPAAAPTRGGFTCHGVDLLGRQHILLLSIRAANLQQNT</sequence>
<evidence type="ECO:0000313" key="2">
    <source>
        <dbReference type="EnsemblPlants" id="ONIVA04G18600.1"/>
    </source>
</evidence>
<reference evidence="2" key="2">
    <citation type="submission" date="2018-04" db="EMBL/GenBank/DDBJ databases">
        <title>OnivRS2 (Oryza nivara Reference Sequence Version 2).</title>
        <authorList>
            <person name="Zhang J."/>
            <person name="Kudrna D."/>
            <person name="Lee S."/>
            <person name="Talag J."/>
            <person name="Rajasekar S."/>
            <person name="Welchert J."/>
            <person name="Hsing Y.-I."/>
            <person name="Wing R.A."/>
        </authorList>
    </citation>
    <scope>NUCLEOTIDE SEQUENCE [LARGE SCALE GENOMIC DNA]</scope>
    <source>
        <strain evidence="2">SL10</strain>
    </source>
</reference>
<dbReference type="HOGENOM" id="CLU_1985181_0_0_1"/>
<dbReference type="Proteomes" id="UP000006591">
    <property type="component" value="Chromosome 4"/>
</dbReference>
<dbReference type="AlphaFoldDB" id="A0A0E0H3R6"/>
<proteinExistence type="predicted"/>
<evidence type="ECO:0008006" key="4">
    <source>
        <dbReference type="Google" id="ProtNLM"/>
    </source>
</evidence>
<evidence type="ECO:0000256" key="1">
    <source>
        <dbReference type="SAM" id="MobiDB-lite"/>
    </source>
</evidence>
<reference evidence="2" key="1">
    <citation type="submission" date="2015-04" db="UniProtKB">
        <authorList>
            <consortium name="EnsemblPlants"/>
        </authorList>
    </citation>
    <scope>IDENTIFICATION</scope>
    <source>
        <strain evidence="2">SL10</strain>
    </source>
</reference>
<dbReference type="Gramene" id="ONIVA04G18600.1">
    <property type="protein sequence ID" value="ONIVA04G18600.1"/>
    <property type="gene ID" value="ONIVA04G18600"/>
</dbReference>
<accession>A0A0E0H3R6</accession>
<organism evidence="2">
    <name type="scientific">Oryza nivara</name>
    <name type="common">Indian wild rice</name>
    <name type="synonym">Oryza sativa f. spontanea</name>
    <dbReference type="NCBI Taxonomy" id="4536"/>
    <lineage>
        <taxon>Eukaryota</taxon>
        <taxon>Viridiplantae</taxon>
        <taxon>Streptophyta</taxon>
        <taxon>Embryophyta</taxon>
        <taxon>Tracheophyta</taxon>
        <taxon>Spermatophyta</taxon>
        <taxon>Magnoliopsida</taxon>
        <taxon>Liliopsida</taxon>
        <taxon>Poales</taxon>
        <taxon>Poaceae</taxon>
        <taxon>BOP clade</taxon>
        <taxon>Oryzoideae</taxon>
        <taxon>Oryzeae</taxon>
        <taxon>Oryzinae</taxon>
        <taxon>Oryza</taxon>
    </lineage>
</organism>
<evidence type="ECO:0000313" key="3">
    <source>
        <dbReference type="Proteomes" id="UP000006591"/>
    </source>
</evidence>
<feature type="compositionally biased region" description="Gly residues" evidence="1">
    <location>
        <begin position="64"/>
        <end position="78"/>
    </location>
</feature>
<dbReference type="EnsemblPlants" id="ONIVA04G18600.1">
    <property type="protein sequence ID" value="ONIVA04G18600.1"/>
    <property type="gene ID" value="ONIVA04G18600"/>
</dbReference>
<feature type="region of interest" description="Disordered" evidence="1">
    <location>
        <begin position="32"/>
        <end position="95"/>
    </location>
</feature>
<name>A0A0E0H3R6_ORYNI</name>